<name>A0A166X4C8_9GAMM</name>
<dbReference type="EMBL" id="AUYB01000099">
    <property type="protein sequence ID" value="KZN39588.1"/>
    <property type="molecule type" value="Genomic_DNA"/>
</dbReference>
<evidence type="ECO:0000313" key="2">
    <source>
        <dbReference type="Proteomes" id="UP000076643"/>
    </source>
</evidence>
<keyword evidence="2" id="KW-1185">Reference proteome</keyword>
<dbReference type="Gene3D" id="3.90.1590.10">
    <property type="entry name" value="glutathione-dependent formaldehyde- activating enzyme (gfa)"/>
    <property type="match status" value="1"/>
</dbReference>
<dbReference type="Pfam" id="PF19648">
    <property type="entry name" value="DUF6151"/>
    <property type="match status" value="1"/>
</dbReference>
<dbReference type="PATRIC" id="fig|1365250.3.peg.2092"/>
<reference evidence="1 2" key="1">
    <citation type="submission" date="2013-07" db="EMBL/GenBank/DDBJ databases">
        <title>Comparative Genomic and Metabolomic Analysis of Twelve Strains of Pseudoalteromonas luteoviolacea.</title>
        <authorList>
            <person name="Vynne N.G."/>
            <person name="Mansson M."/>
            <person name="Gram L."/>
        </authorList>
    </citation>
    <scope>NUCLEOTIDE SEQUENCE [LARGE SCALE GENOMIC DNA]</scope>
    <source>
        <strain evidence="1 2">DSM 6061</strain>
    </source>
</reference>
<organism evidence="1 2">
    <name type="scientific">Pseudoalteromonas luteoviolacea DSM 6061</name>
    <dbReference type="NCBI Taxonomy" id="1365250"/>
    <lineage>
        <taxon>Bacteria</taxon>
        <taxon>Pseudomonadati</taxon>
        <taxon>Pseudomonadota</taxon>
        <taxon>Gammaproteobacteria</taxon>
        <taxon>Alteromonadales</taxon>
        <taxon>Pseudoalteromonadaceae</taxon>
        <taxon>Pseudoalteromonas</taxon>
    </lineage>
</organism>
<protein>
    <recommendedName>
        <fullName evidence="3">CENP-V/GFA domain-containing protein</fullName>
    </recommendedName>
</protein>
<evidence type="ECO:0000313" key="1">
    <source>
        <dbReference type="EMBL" id="KZN39588.1"/>
    </source>
</evidence>
<dbReference type="InterPro" id="IPR011057">
    <property type="entry name" value="Mss4-like_sf"/>
</dbReference>
<comment type="caution">
    <text evidence="1">The sequence shown here is derived from an EMBL/GenBank/DDBJ whole genome shotgun (WGS) entry which is preliminary data.</text>
</comment>
<gene>
    <name evidence="1" type="ORF">N475_14320</name>
</gene>
<accession>A0A166X4C8</accession>
<dbReference type="Proteomes" id="UP000076643">
    <property type="component" value="Unassembled WGS sequence"/>
</dbReference>
<evidence type="ECO:0008006" key="3">
    <source>
        <dbReference type="Google" id="ProtNLM"/>
    </source>
</evidence>
<dbReference type="AlphaFoldDB" id="A0A166X4C8"/>
<sequence length="192" mass="20896">MTEFLNFQCDCGAVTGKVASQGAFFRNRVVCYCDDCQAFVNHLGHEKSLNSYGGTDVFQVSASQVSITSGQEHLKCMKITAKGVHRWYASCCNAPIGNTINAKWPLVGFISTCIVEDLEKTVGPIKGSVFCKFANQPIPNEVKGPWSHKRIVATMLLKLVVWRILGKGAPNPFYAAGKAISKPYCIANEAGD</sequence>
<proteinExistence type="predicted"/>
<dbReference type="InterPro" id="IPR046149">
    <property type="entry name" value="DUF6151"/>
</dbReference>
<dbReference type="RefSeq" id="WP_063365184.1">
    <property type="nucleotide sequence ID" value="NZ_AQHB01000039.1"/>
</dbReference>
<dbReference type="SUPFAM" id="SSF51316">
    <property type="entry name" value="Mss4-like"/>
    <property type="match status" value="1"/>
</dbReference>